<evidence type="ECO:0000256" key="3">
    <source>
        <dbReference type="ARBA" id="ARBA00022487"/>
    </source>
</evidence>
<keyword evidence="7" id="KW-1015">Disulfide bond</keyword>
<dbReference type="EC" id="3.1.1.-" evidence="8"/>
<dbReference type="GO" id="GO:0052689">
    <property type="term" value="F:carboxylic ester hydrolase activity"/>
    <property type="evidence" value="ECO:0007669"/>
    <property type="project" value="UniProtKB-KW"/>
</dbReference>
<gene>
    <name evidence="9" type="ORF">MHIB_10670</name>
</gene>
<evidence type="ECO:0000256" key="7">
    <source>
        <dbReference type="ARBA" id="ARBA00023157"/>
    </source>
</evidence>
<dbReference type="PROSITE" id="PS00155">
    <property type="entry name" value="CUTINASE_1"/>
    <property type="match status" value="1"/>
</dbReference>
<proteinExistence type="inferred from homology"/>
<accession>A0A7I7WYM0</accession>
<dbReference type="InterPro" id="IPR000675">
    <property type="entry name" value="Cutinase/axe"/>
</dbReference>
<reference evidence="9 10" key="1">
    <citation type="journal article" date="2019" name="Emerg. Microbes Infect.">
        <title>Comprehensive subspecies identification of 175 nontuberculous mycobacteria species based on 7547 genomic profiles.</title>
        <authorList>
            <person name="Matsumoto Y."/>
            <person name="Kinjo T."/>
            <person name="Motooka D."/>
            <person name="Nabeya D."/>
            <person name="Jung N."/>
            <person name="Uechi K."/>
            <person name="Horii T."/>
            <person name="Iida T."/>
            <person name="Fujita J."/>
            <person name="Nakamura S."/>
        </authorList>
    </citation>
    <scope>NUCLEOTIDE SEQUENCE [LARGE SCALE GENOMIC DNA]</scope>
    <source>
        <strain evidence="9 10">JCM 13571</strain>
    </source>
</reference>
<dbReference type="InterPro" id="IPR043580">
    <property type="entry name" value="CUTINASE_1"/>
</dbReference>
<dbReference type="Pfam" id="PF01083">
    <property type="entry name" value="Cutinase"/>
    <property type="match status" value="1"/>
</dbReference>
<dbReference type="SUPFAM" id="SSF53474">
    <property type="entry name" value="alpha/beta-Hydrolases"/>
    <property type="match status" value="1"/>
</dbReference>
<keyword evidence="4 8" id="KW-0964">Secreted</keyword>
<dbReference type="PANTHER" id="PTHR33630:SF9">
    <property type="entry name" value="CUTINASE 4"/>
    <property type="match status" value="1"/>
</dbReference>
<keyword evidence="10" id="KW-1185">Reference proteome</keyword>
<dbReference type="Proteomes" id="UP000467260">
    <property type="component" value="Chromosome"/>
</dbReference>
<comment type="subcellular location">
    <subcellularLocation>
        <location evidence="1 8">Secreted</location>
    </subcellularLocation>
</comment>
<evidence type="ECO:0000256" key="6">
    <source>
        <dbReference type="ARBA" id="ARBA00022801"/>
    </source>
</evidence>
<dbReference type="AlphaFoldDB" id="A0A7I7WYM0"/>
<evidence type="ECO:0000256" key="8">
    <source>
        <dbReference type="RuleBase" id="RU361263"/>
    </source>
</evidence>
<dbReference type="SMART" id="SM01110">
    <property type="entry name" value="Cutinase"/>
    <property type="match status" value="1"/>
</dbReference>
<evidence type="ECO:0000313" key="10">
    <source>
        <dbReference type="Proteomes" id="UP000467260"/>
    </source>
</evidence>
<dbReference type="PANTHER" id="PTHR33630">
    <property type="entry name" value="CUTINASE RV1984C-RELATED-RELATED"/>
    <property type="match status" value="1"/>
</dbReference>
<evidence type="ECO:0000256" key="5">
    <source>
        <dbReference type="ARBA" id="ARBA00022729"/>
    </source>
</evidence>
<dbReference type="EMBL" id="AP022609">
    <property type="protein sequence ID" value="BBZ22649.1"/>
    <property type="molecule type" value="Genomic_DNA"/>
</dbReference>
<protein>
    <recommendedName>
        <fullName evidence="8">Cutinase</fullName>
        <ecNumber evidence="8">3.1.1.-</ecNumber>
    </recommendedName>
</protein>
<dbReference type="InterPro" id="IPR029058">
    <property type="entry name" value="AB_hydrolase_fold"/>
</dbReference>
<dbReference type="KEGG" id="mhib:MHIB_10670"/>
<keyword evidence="5" id="KW-0732">Signal</keyword>
<sequence>MPHPRATGATETCQHLGMTSRDAVRTFAAAAMLTGALVAAPAAIPSAAAEPCPDTEVVFARGSGQPVGLGDVGDAFVGALRDQLADRDVNVYPVNYPASTDYRNSAALGEADATAHIQATMANCPTTKLVLGGYSQGASVIAMSSNALPASAANQVVAVALFGPPSSPYSMSLWGGPLPVLASSYQPKTIDFCLAGDIYCEDSGSVIPHLMYVQDGKAVEAATFAANRLTGGQSVN</sequence>
<dbReference type="Gene3D" id="3.40.50.1820">
    <property type="entry name" value="alpha/beta hydrolase"/>
    <property type="match status" value="1"/>
</dbReference>
<comment type="function">
    <text evidence="8">Catalyzes the hydrolysis of complex carboxylic polyesters found in the cell wall of plants. Degrades cutin, a macromolecule that forms the structure of the plant cuticle.</text>
</comment>
<evidence type="ECO:0000313" key="9">
    <source>
        <dbReference type="EMBL" id="BBZ22649.1"/>
    </source>
</evidence>
<keyword evidence="6 8" id="KW-0378">Hydrolase</keyword>
<evidence type="ECO:0000256" key="2">
    <source>
        <dbReference type="ARBA" id="ARBA00007534"/>
    </source>
</evidence>
<name>A0A7I7WYM0_9MYCO</name>
<keyword evidence="3 8" id="KW-0719">Serine esterase</keyword>
<dbReference type="GO" id="GO:0005576">
    <property type="term" value="C:extracellular region"/>
    <property type="evidence" value="ECO:0007669"/>
    <property type="project" value="UniProtKB-SubCell"/>
</dbReference>
<comment type="similarity">
    <text evidence="2 8">Belongs to the cutinase family.</text>
</comment>
<evidence type="ECO:0000256" key="4">
    <source>
        <dbReference type="ARBA" id="ARBA00022525"/>
    </source>
</evidence>
<organism evidence="9 10">
    <name type="scientific">Mycolicibacter hiberniae</name>
    <dbReference type="NCBI Taxonomy" id="29314"/>
    <lineage>
        <taxon>Bacteria</taxon>
        <taxon>Bacillati</taxon>
        <taxon>Actinomycetota</taxon>
        <taxon>Actinomycetes</taxon>
        <taxon>Mycobacteriales</taxon>
        <taxon>Mycobacteriaceae</taxon>
        <taxon>Mycolicibacter</taxon>
    </lineage>
</organism>
<evidence type="ECO:0000256" key="1">
    <source>
        <dbReference type="ARBA" id="ARBA00004613"/>
    </source>
</evidence>